<accession>V8NVI0</accession>
<dbReference type="GO" id="GO:0043123">
    <property type="term" value="P:positive regulation of canonical NF-kappaB signal transduction"/>
    <property type="evidence" value="ECO:0007669"/>
    <property type="project" value="TreeGrafter"/>
</dbReference>
<reference evidence="3 4" key="1">
    <citation type="journal article" date="2013" name="Proc. Natl. Acad. Sci. U.S.A.">
        <title>The king cobra genome reveals dynamic gene evolution and adaptation in the snake venom system.</title>
        <authorList>
            <person name="Vonk F.J."/>
            <person name="Casewell N.R."/>
            <person name="Henkel C.V."/>
            <person name="Heimberg A.M."/>
            <person name="Jansen H.J."/>
            <person name="McCleary R.J."/>
            <person name="Kerkkamp H.M."/>
            <person name="Vos R.A."/>
            <person name="Guerreiro I."/>
            <person name="Calvete J.J."/>
            <person name="Wuster W."/>
            <person name="Woods A.E."/>
            <person name="Logan J.M."/>
            <person name="Harrison R.A."/>
            <person name="Castoe T.A."/>
            <person name="de Koning A.P."/>
            <person name="Pollock D.D."/>
            <person name="Yandell M."/>
            <person name="Calderon D."/>
            <person name="Renjifo C."/>
            <person name="Currier R.B."/>
            <person name="Salgado D."/>
            <person name="Pla D."/>
            <person name="Sanz L."/>
            <person name="Hyder A.S."/>
            <person name="Ribeiro J.M."/>
            <person name="Arntzen J.W."/>
            <person name="van den Thillart G.E."/>
            <person name="Boetzer M."/>
            <person name="Pirovano W."/>
            <person name="Dirks R.P."/>
            <person name="Spaink H.P."/>
            <person name="Duboule D."/>
            <person name="McGlinn E."/>
            <person name="Kini R.M."/>
            <person name="Richardson M.K."/>
        </authorList>
    </citation>
    <scope>NUCLEOTIDE SEQUENCE</scope>
    <source>
        <tissue evidence="3">Blood</tissue>
    </source>
</reference>
<sequence length="122" mass="14225">MGDLVGEKELLELRCTSLQNDNQIYQNRIKAILKQLEEVAAERDQALLTQEECHKQYSQGLREKDSYRKQIREFGERCDELQLQLFQKEGRLLSAETQLKRLKEPSGWGPARERASANEGQF</sequence>
<feature type="region of interest" description="Disordered" evidence="2">
    <location>
        <begin position="102"/>
        <end position="122"/>
    </location>
</feature>
<comment type="caution">
    <text evidence="3">The sequence shown here is derived from an EMBL/GenBank/DDBJ whole genome shotgun (WGS) entry which is preliminary data.</text>
</comment>
<dbReference type="AlphaFoldDB" id="V8NVI0"/>
<dbReference type="PANTHER" id="PTHR14559:SF3">
    <property type="entry name" value="CASPASE RECRUITMENT DOMAIN-CONTAINING PROTEIN 9"/>
    <property type="match status" value="1"/>
</dbReference>
<gene>
    <name evidence="3" type="primary">CARD9</name>
    <name evidence="3" type="ORF">L345_07964</name>
</gene>
<keyword evidence="4" id="KW-1185">Reference proteome</keyword>
<dbReference type="GO" id="GO:0050700">
    <property type="term" value="F:CARD domain binding"/>
    <property type="evidence" value="ECO:0007669"/>
    <property type="project" value="TreeGrafter"/>
</dbReference>
<dbReference type="OrthoDB" id="8868836at2759"/>
<feature type="non-terminal residue" evidence="3">
    <location>
        <position position="1"/>
    </location>
</feature>
<proteinExistence type="predicted"/>
<evidence type="ECO:0000256" key="2">
    <source>
        <dbReference type="SAM" id="MobiDB-lite"/>
    </source>
</evidence>
<protein>
    <submittedName>
        <fullName evidence="3">Caspase recruitment domain-containing protein 9</fullName>
    </submittedName>
</protein>
<evidence type="ECO:0000313" key="4">
    <source>
        <dbReference type="Proteomes" id="UP000018936"/>
    </source>
</evidence>
<evidence type="ECO:0000313" key="3">
    <source>
        <dbReference type="EMBL" id="ETE66254.1"/>
    </source>
</evidence>
<dbReference type="EMBL" id="AZIM01001613">
    <property type="protein sequence ID" value="ETE66254.1"/>
    <property type="molecule type" value="Genomic_DNA"/>
</dbReference>
<dbReference type="PANTHER" id="PTHR14559">
    <property type="entry name" value="CASPASE RECRUITMENT DOMAIN FAMILY"/>
    <property type="match status" value="1"/>
</dbReference>
<name>V8NVI0_OPHHA</name>
<evidence type="ECO:0000256" key="1">
    <source>
        <dbReference type="SAM" id="Coils"/>
    </source>
</evidence>
<dbReference type="GO" id="GO:0005737">
    <property type="term" value="C:cytoplasm"/>
    <property type="evidence" value="ECO:0007669"/>
    <property type="project" value="TreeGrafter"/>
</dbReference>
<feature type="coiled-coil region" evidence="1">
    <location>
        <begin position="8"/>
        <end position="84"/>
    </location>
</feature>
<keyword evidence="1" id="KW-0175">Coiled coil</keyword>
<dbReference type="Proteomes" id="UP000018936">
    <property type="component" value="Unassembled WGS sequence"/>
</dbReference>
<organism evidence="3 4">
    <name type="scientific">Ophiophagus hannah</name>
    <name type="common">King cobra</name>
    <name type="synonym">Naja hannah</name>
    <dbReference type="NCBI Taxonomy" id="8665"/>
    <lineage>
        <taxon>Eukaryota</taxon>
        <taxon>Metazoa</taxon>
        <taxon>Chordata</taxon>
        <taxon>Craniata</taxon>
        <taxon>Vertebrata</taxon>
        <taxon>Euteleostomi</taxon>
        <taxon>Lepidosauria</taxon>
        <taxon>Squamata</taxon>
        <taxon>Bifurcata</taxon>
        <taxon>Unidentata</taxon>
        <taxon>Episquamata</taxon>
        <taxon>Toxicofera</taxon>
        <taxon>Serpentes</taxon>
        <taxon>Colubroidea</taxon>
        <taxon>Elapidae</taxon>
        <taxon>Elapinae</taxon>
        <taxon>Ophiophagus</taxon>
    </lineage>
</organism>